<evidence type="ECO:0000256" key="2">
    <source>
        <dbReference type="ARBA" id="ARBA00023002"/>
    </source>
</evidence>
<keyword evidence="6" id="KW-1185">Reference proteome</keyword>
<evidence type="ECO:0000313" key="5">
    <source>
        <dbReference type="EMBL" id="SEG37989.1"/>
    </source>
</evidence>
<dbReference type="EMBL" id="FNVG01000012">
    <property type="protein sequence ID" value="SEG37989.1"/>
    <property type="molecule type" value="Genomic_DNA"/>
</dbReference>
<dbReference type="CDD" id="cd08946">
    <property type="entry name" value="SDR_e"/>
    <property type="match status" value="1"/>
</dbReference>
<dbReference type="PANTHER" id="PTHR43103">
    <property type="entry name" value="NUCLEOSIDE-DIPHOSPHATE-SUGAR EPIMERASE"/>
    <property type="match status" value="1"/>
</dbReference>
<dbReference type="Pfam" id="PF01370">
    <property type="entry name" value="Epimerase"/>
    <property type="match status" value="1"/>
</dbReference>
<sequence>MRKIVITGATGHLGNKLYQYLSQNDQLDVWGLDIRPSDDPKIIVGDITQYDEAWADVFADCDGVVHLAADRDNQCNWDSAIPNNIDATFNVFQAASKHGVKRFVFASSNWVVGGYRFIDARLTPDILPNPVNPYGVTKLVGERMGNFFSEQYGMSVVSARIGWTQWTHDNQPGAHMEMGRWGQLMWLSDRDYLHGMERSLFADVEGHIVVNLMSNNKGMKWCLESSASQIDYHPQDSATAELPLTIRIKECFAWLGQRFIPSIGKWINNPSF</sequence>
<protein>
    <submittedName>
        <fullName evidence="5">Uronate dehydrogenase</fullName>
    </submittedName>
</protein>
<evidence type="ECO:0000256" key="1">
    <source>
        <dbReference type="ARBA" id="ARBA00007637"/>
    </source>
</evidence>
<feature type="domain" description="NAD-dependent epimerase/dehydratase" evidence="4">
    <location>
        <begin position="4"/>
        <end position="161"/>
    </location>
</feature>
<dbReference type="RefSeq" id="WP_103880856.1">
    <property type="nucleotide sequence ID" value="NZ_FNVG01000012.1"/>
</dbReference>
<dbReference type="GO" id="GO:0016491">
    <property type="term" value="F:oxidoreductase activity"/>
    <property type="evidence" value="ECO:0007669"/>
    <property type="project" value="UniProtKB-KW"/>
</dbReference>
<name>A0A1H5ZNJ6_9VIBR</name>
<organism evidence="5 6">
    <name type="scientific">Vibrio hangzhouensis</name>
    <dbReference type="NCBI Taxonomy" id="462991"/>
    <lineage>
        <taxon>Bacteria</taxon>
        <taxon>Pseudomonadati</taxon>
        <taxon>Pseudomonadota</taxon>
        <taxon>Gammaproteobacteria</taxon>
        <taxon>Vibrionales</taxon>
        <taxon>Vibrionaceae</taxon>
        <taxon>Vibrio</taxon>
    </lineage>
</organism>
<evidence type="ECO:0000259" key="4">
    <source>
        <dbReference type="Pfam" id="PF01370"/>
    </source>
</evidence>
<accession>A0A1H5ZNJ6</accession>
<proteinExistence type="inferred from homology"/>
<dbReference type="SUPFAM" id="SSF51735">
    <property type="entry name" value="NAD(P)-binding Rossmann-fold domains"/>
    <property type="match status" value="1"/>
</dbReference>
<dbReference type="Gene3D" id="3.40.50.720">
    <property type="entry name" value="NAD(P)-binding Rossmann-like Domain"/>
    <property type="match status" value="1"/>
</dbReference>
<dbReference type="InterPro" id="IPR001509">
    <property type="entry name" value="Epimerase_deHydtase"/>
</dbReference>
<dbReference type="InterPro" id="IPR036291">
    <property type="entry name" value="NAD(P)-bd_dom_sf"/>
</dbReference>
<evidence type="ECO:0000313" key="6">
    <source>
        <dbReference type="Proteomes" id="UP000236721"/>
    </source>
</evidence>
<dbReference type="AlphaFoldDB" id="A0A1H5ZNJ6"/>
<keyword evidence="2" id="KW-0560">Oxidoreductase</keyword>
<dbReference type="Proteomes" id="UP000236721">
    <property type="component" value="Unassembled WGS sequence"/>
</dbReference>
<gene>
    <name evidence="5" type="ORF">SAMN04488244_11296</name>
</gene>
<keyword evidence="3" id="KW-0520">NAD</keyword>
<dbReference type="OrthoDB" id="8770295at2"/>
<comment type="similarity">
    <text evidence="1">Belongs to the NAD(P)-dependent epimerase/dehydratase family.</text>
</comment>
<reference evidence="6" key="1">
    <citation type="submission" date="2016-10" db="EMBL/GenBank/DDBJ databases">
        <authorList>
            <person name="Varghese N."/>
            <person name="Submissions S."/>
        </authorList>
    </citation>
    <scope>NUCLEOTIDE SEQUENCE [LARGE SCALE GENOMIC DNA]</scope>
    <source>
        <strain evidence="6">CGMCC 1.7062</strain>
    </source>
</reference>
<dbReference type="PANTHER" id="PTHR43103:SF5">
    <property type="entry name" value="4-EPIMERASE, PUTATIVE (AFU_ORTHOLOGUE AFUA_7G00360)-RELATED"/>
    <property type="match status" value="1"/>
</dbReference>
<evidence type="ECO:0000256" key="3">
    <source>
        <dbReference type="ARBA" id="ARBA00023027"/>
    </source>
</evidence>